<keyword evidence="1" id="KW-0732">Signal</keyword>
<reference evidence="2" key="1">
    <citation type="submission" date="2022-10" db="EMBL/GenBank/DDBJ databases">
        <title>Tapping the CABI collections for fungal endophytes: first genome assemblies for Collariella, Neodidymelliopsis, Ascochyta clinopodiicola, Didymella pomorum, Didymosphaeria variabile, Neocosmospora piperis and Neocucurbitaria cava.</title>
        <authorList>
            <person name="Hill R."/>
        </authorList>
    </citation>
    <scope>NUCLEOTIDE SEQUENCE</scope>
    <source>
        <strain evidence="2">IMI 355082</strain>
    </source>
</reference>
<proteinExistence type="predicted"/>
<dbReference type="Proteomes" id="UP001140453">
    <property type="component" value="Unassembled WGS sequence"/>
</dbReference>
<evidence type="ECO:0000256" key="1">
    <source>
        <dbReference type="SAM" id="SignalP"/>
    </source>
</evidence>
<keyword evidence="3" id="KW-1185">Reference proteome</keyword>
<protein>
    <recommendedName>
        <fullName evidence="4">Secreted protein</fullName>
    </recommendedName>
</protein>
<evidence type="ECO:0000313" key="3">
    <source>
        <dbReference type="Proteomes" id="UP001140453"/>
    </source>
</evidence>
<evidence type="ECO:0000313" key="2">
    <source>
        <dbReference type="EMBL" id="KAJ4397045.1"/>
    </source>
</evidence>
<comment type="caution">
    <text evidence="2">The sequence shown here is derived from an EMBL/GenBank/DDBJ whole genome shotgun (WGS) entry which is preliminary data.</text>
</comment>
<feature type="chain" id="PRO_5040933983" description="Secreted protein" evidence="1">
    <location>
        <begin position="23"/>
        <end position="101"/>
    </location>
</feature>
<feature type="signal peptide" evidence="1">
    <location>
        <begin position="1"/>
        <end position="22"/>
    </location>
</feature>
<gene>
    <name evidence="2" type="ORF">N0V93_001269</name>
</gene>
<sequence length="101" mass="11064">MVSTAAFKWLQITALLCNRASSKIPRQNGWGIGQDQCRLLLWASPRLDRTKSYQQPISGILPMSSWRSGASRTVSAGLRVWHDALVATDGLFASSMAGFPL</sequence>
<evidence type="ECO:0008006" key="4">
    <source>
        <dbReference type="Google" id="ProtNLM"/>
    </source>
</evidence>
<dbReference type="EMBL" id="JAPEVB010000001">
    <property type="protein sequence ID" value="KAJ4397045.1"/>
    <property type="molecule type" value="Genomic_DNA"/>
</dbReference>
<dbReference type="AlphaFoldDB" id="A0A9W8Z3M6"/>
<accession>A0A9W8Z3M6</accession>
<organism evidence="2 3">
    <name type="scientific">Gnomoniopsis smithogilvyi</name>
    <dbReference type="NCBI Taxonomy" id="1191159"/>
    <lineage>
        <taxon>Eukaryota</taxon>
        <taxon>Fungi</taxon>
        <taxon>Dikarya</taxon>
        <taxon>Ascomycota</taxon>
        <taxon>Pezizomycotina</taxon>
        <taxon>Sordariomycetes</taxon>
        <taxon>Sordariomycetidae</taxon>
        <taxon>Diaporthales</taxon>
        <taxon>Gnomoniaceae</taxon>
        <taxon>Gnomoniopsis</taxon>
    </lineage>
</organism>
<name>A0A9W8Z3M6_9PEZI</name>